<reference evidence="1 2" key="1">
    <citation type="submission" date="2019-07" db="EMBL/GenBank/DDBJ databases">
        <title>Draft genome for Aliikangiella sp. M105.</title>
        <authorList>
            <person name="Wang G."/>
        </authorList>
    </citation>
    <scope>NUCLEOTIDE SEQUENCE [LARGE SCALE GENOMIC DNA]</scope>
    <source>
        <strain evidence="1 2">M105</strain>
    </source>
</reference>
<evidence type="ECO:0000313" key="2">
    <source>
        <dbReference type="Proteomes" id="UP000315439"/>
    </source>
</evidence>
<dbReference type="OrthoDB" id="680500at2"/>
<dbReference type="AlphaFoldDB" id="A0A545UE75"/>
<dbReference type="Proteomes" id="UP000315439">
    <property type="component" value="Unassembled WGS sequence"/>
</dbReference>
<proteinExistence type="predicted"/>
<dbReference type="EMBL" id="VIKS01000006">
    <property type="protein sequence ID" value="TQV87776.1"/>
    <property type="molecule type" value="Genomic_DNA"/>
</dbReference>
<accession>A0A545UE75</accession>
<comment type="caution">
    <text evidence="1">The sequence shown here is derived from an EMBL/GenBank/DDBJ whole genome shotgun (WGS) entry which is preliminary data.</text>
</comment>
<name>A0A545UE75_9GAMM</name>
<sequence>MLLHFTKYLTTLESILHSSSFRLGYCTEYFGKKEQIISSAAHPMVCFSEYSEPELKSSNITYGGFAVALSKDWARNKGLSPVLYVEKNSQAATGIAALLKARQKHGKDAIPKNLRLPIMQVKCFTKHETGYNSYLEEDNYCFKSENEWRYVPTKKQIGQNYISLNKSTFLKNKEKYNNRLTSFPLKFEHSDVVAIYVQNEEQKTKITNQYSHFSSQIKLATWK</sequence>
<dbReference type="Pfam" id="PF10899">
    <property type="entry name" value="AbiGi"/>
    <property type="match status" value="1"/>
</dbReference>
<evidence type="ECO:0000313" key="1">
    <source>
        <dbReference type="EMBL" id="TQV87776.1"/>
    </source>
</evidence>
<gene>
    <name evidence="1" type="ORF">FLL46_10340</name>
</gene>
<protein>
    <submittedName>
        <fullName evidence="1">Uncharacterized protein</fullName>
    </submittedName>
</protein>
<keyword evidence="2" id="KW-1185">Reference proteome</keyword>
<organism evidence="1 2">
    <name type="scientific">Aliikangiella coralliicola</name>
    <dbReference type="NCBI Taxonomy" id="2592383"/>
    <lineage>
        <taxon>Bacteria</taxon>
        <taxon>Pseudomonadati</taxon>
        <taxon>Pseudomonadota</taxon>
        <taxon>Gammaproteobacteria</taxon>
        <taxon>Oceanospirillales</taxon>
        <taxon>Pleioneaceae</taxon>
        <taxon>Aliikangiella</taxon>
    </lineage>
</organism>
<dbReference type="RefSeq" id="WP_142893437.1">
    <property type="nucleotide sequence ID" value="NZ_ML660163.1"/>
</dbReference>
<dbReference type="InterPro" id="IPR021223">
    <property type="entry name" value="AbiGi"/>
</dbReference>